<protein>
    <submittedName>
        <fullName evidence="2">Uncharacterized protein</fullName>
    </submittedName>
</protein>
<keyword evidence="3" id="KW-1185">Reference proteome</keyword>
<dbReference type="EMBL" id="FOAJ01000003">
    <property type="protein sequence ID" value="SEK68855.1"/>
    <property type="molecule type" value="Genomic_DNA"/>
</dbReference>
<dbReference type="RefSeq" id="WP_090544148.1">
    <property type="nucleotide sequence ID" value="NZ_FNSR01000001.1"/>
</dbReference>
<accession>A0A1H7J6U9</accession>
<reference evidence="3" key="1">
    <citation type="submission" date="2016-10" db="EMBL/GenBank/DDBJ databases">
        <authorList>
            <person name="Varghese N."/>
            <person name="Submissions S."/>
        </authorList>
    </citation>
    <scope>NUCLEOTIDE SEQUENCE [LARGE SCALE GENOMIC DNA]</scope>
    <source>
        <strain evidence="3">LMG 26416</strain>
    </source>
</reference>
<evidence type="ECO:0000256" key="1">
    <source>
        <dbReference type="SAM" id="MobiDB-lite"/>
    </source>
</evidence>
<sequence>MNDRQRHQPQPQAARQAEKHEGRHPRHEGDEPIAQRDEHEPRSVGKQAHHDIEQGQKDTDRRGGDEYQERTQNDQHANRNSRGGQKPPERH</sequence>
<feature type="compositionally biased region" description="Basic and acidic residues" evidence="1">
    <location>
        <begin position="16"/>
        <end position="77"/>
    </location>
</feature>
<dbReference type="Proteomes" id="UP000199120">
    <property type="component" value="Unassembled WGS sequence"/>
</dbReference>
<name>A0A1H7J6U9_9BURK</name>
<evidence type="ECO:0000313" key="2">
    <source>
        <dbReference type="EMBL" id="SEK68855.1"/>
    </source>
</evidence>
<proteinExistence type="predicted"/>
<gene>
    <name evidence="2" type="ORF">SAMN05192542_103114</name>
</gene>
<feature type="region of interest" description="Disordered" evidence="1">
    <location>
        <begin position="1"/>
        <end position="91"/>
    </location>
</feature>
<dbReference type="OrthoDB" id="8852824at2"/>
<dbReference type="AlphaFoldDB" id="A0A1H7J6U9"/>
<organism evidence="2 3">
    <name type="scientific">Paraburkholderia caballeronis</name>
    <dbReference type="NCBI Taxonomy" id="416943"/>
    <lineage>
        <taxon>Bacteria</taxon>
        <taxon>Pseudomonadati</taxon>
        <taxon>Pseudomonadota</taxon>
        <taxon>Betaproteobacteria</taxon>
        <taxon>Burkholderiales</taxon>
        <taxon>Burkholderiaceae</taxon>
        <taxon>Paraburkholderia</taxon>
    </lineage>
</organism>
<evidence type="ECO:0000313" key="3">
    <source>
        <dbReference type="Proteomes" id="UP000199120"/>
    </source>
</evidence>
<dbReference type="STRING" id="416943.SAMN05445871_1809"/>